<dbReference type="GO" id="GO:0004834">
    <property type="term" value="F:tryptophan synthase activity"/>
    <property type="evidence" value="ECO:0007669"/>
    <property type="project" value="UniProtKB-UniRule"/>
</dbReference>
<dbReference type="EMBL" id="FMXO01000003">
    <property type="protein sequence ID" value="SDB14386.1"/>
    <property type="molecule type" value="Genomic_DNA"/>
</dbReference>
<organism evidence="10 11">
    <name type="scientific">Desulfonatronum thiosulfatophilum</name>
    <dbReference type="NCBI Taxonomy" id="617002"/>
    <lineage>
        <taxon>Bacteria</taxon>
        <taxon>Pseudomonadati</taxon>
        <taxon>Thermodesulfobacteriota</taxon>
        <taxon>Desulfovibrionia</taxon>
        <taxon>Desulfovibrionales</taxon>
        <taxon>Desulfonatronaceae</taxon>
        <taxon>Desulfonatronum</taxon>
    </lineage>
</organism>
<dbReference type="InterPro" id="IPR018204">
    <property type="entry name" value="Trp_synthase_alpha_AS"/>
</dbReference>
<feature type="active site" description="Proton acceptor" evidence="8">
    <location>
        <position position="51"/>
    </location>
</feature>
<keyword evidence="3 8" id="KW-0028">Amino-acid biosynthesis</keyword>
<dbReference type="HAMAP" id="MF_00131">
    <property type="entry name" value="Trp_synth_alpha"/>
    <property type="match status" value="1"/>
</dbReference>
<evidence type="ECO:0000256" key="7">
    <source>
        <dbReference type="ARBA" id="ARBA00049047"/>
    </source>
</evidence>
<evidence type="ECO:0000256" key="2">
    <source>
        <dbReference type="ARBA" id="ARBA00011270"/>
    </source>
</evidence>
<gene>
    <name evidence="8" type="primary">trpA</name>
    <name evidence="10" type="ORF">SAMN05660653_00718</name>
</gene>
<dbReference type="NCBIfam" id="TIGR00262">
    <property type="entry name" value="trpA"/>
    <property type="match status" value="1"/>
</dbReference>
<keyword evidence="6 8" id="KW-0456">Lyase</keyword>
<dbReference type="UniPathway" id="UPA00035">
    <property type="reaction ID" value="UER00044"/>
</dbReference>
<dbReference type="InterPro" id="IPR013785">
    <property type="entry name" value="Aldolase_TIM"/>
</dbReference>
<dbReference type="Gene3D" id="3.20.20.70">
    <property type="entry name" value="Aldolase class I"/>
    <property type="match status" value="1"/>
</dbReference>
<evidence type="ECO:0000256" key="6">
    <source>
        <dbReference type="ARBA" id="ARBA00023239"/>
    </source>
</evidence>
<dbReference type="RefSeq" id="WP_092117319.1">
    <property type="nucleotide sequence ID" value="NZ_FMXO01000003.1"/>
</dbReference>
<comment type="pathway">
    <text evidence="1 8">Amino-acid biosynthesis; L-tryptophan biosynthesis; L-tryptophan from chorismate: step 5/5.</text>
</comment>
<dbReference type="Pfam" id="PF00290">
    <property type="entry name" value="Trp_syntA"/>
    <property type="match status" value="1"/>
</dbReference>
<dbReference type="PANTHER" id="PTHR43406">
    <property type="entry name" value="TRYPTOPHAN SYNTHASE, ALPHA CHAIN"/>
    <property type="match status" value="1"/>
</dbReference>
<proteinExistence type="inferred from homology"/>
<dbReference type="STRING" id="617002.SAMN05660653_00718"/>
<feature type="active site" description="Proton acceptor" evidence="8">
    <location>
        <position position="62"/>
    </location>
</feature>
<dbReference type="CDD" id="cd04724">
    <property type="entry name" value="Tryptophan_synthase_alpha"/>
    <property type="match status" value="1"/>
</dbReference>
<keyword evidence="4 8" id="KW-0822">Tryptophan biosynthesis</keyword>
<keyword evidence="5 8" id="KW-0057">Aromatic amino acid biosynthesis</keyword>
<evidence type="ECO:0000256" key="1">
    <source>
        <dbReference type="ARBA" id="ARBA00004733"/>
    </source>
</evidence>
<dbReference type="InterPro" id="IPR002028">
    <property type="entry name" value="Trp_synthase_suA"/>
</dbReference>
<evidence type="ECO:0000256" key="8">
    <source>
        <dbReference type="HAMAP-Rule" id="MF_00131"/>
    </source>
</evidence>
<evidence type="ECO:0000256" key="3">
    <source>
        <dbReference type="ARBA" id="ARBA00022605"/>
    </source>
</evidence>
<comment type="catalytic activity">
    <reaction evidence="7 8">
        <text>(1S,2R)-1-C-(indol-3-yl)glycerol 3-phosphate + L-serine = D-glyceraldehyde 3-phosphate + L-tryptophan + H2O</text>
        <dbReference type="Rhea" id="RHEA:10532"/>
        <dbReference type="ChEBI" id="CHEBI:15377"/>
        <dbReference type="ChEBI" id="CHEBI:33384"/>
        <dbReference type="ChEBI" id="CHEBI:57912"/>
        <dbReference type="ChEBI" id="CHEBI:58866"/>
        <dbReference type="ChEBI" id="CHEBI:59776"/>
        <dbReference type="EC" id="4.2.1.20"/>
    </reaction>
</comment>
<dbReference type="OrthoDB" id="9804578at2"/>
<dbReference type="PROSITE" id="PS00167">
    <property type="entry name" value="TRP_SYNTHASE_ALPHA"/>
    <property type="match status" value="1"/>
</dbReference>
<reference evidence="10 11" key="1">
    <citation type="submission" date="2016-10" db="EMBL/GenBank/DDBJ databases">
        <authorList>
            <person name="de Groot N.N."/>
        </authorList>
    </citation>
    <scope>NUCLEOTIDE SEQUENCE [LARGE SCALE GENOMIC DNA]</scope>
    <source>
        <strain evidence="10 11">ASO4-2</strain>
    </source>
</reference>
<dbReference type="Proteomes" id="UP000198771">
    <property type="component" value="Unassembled WGS sequence"/>
</dbReference>
<evidence type="ECO:0000256" key="5">
    <source>
        <dbReference type="ARBA" id="ARBA00023141"/>
    </source>
</evidence>
<comment type="similarity">
    <text evidence="8 9">Belongs to the TrpA family.</text>
</comment>
<evidence type="ECO:0000256" key="9">
    <source>
        <dbReference type="RuleBase" id="RU003662"/>
    </source>
</evidence>
<dbReference type="GO" id="GO:0005829">
    <property type="term" value="C:cytosol"/>
    <property type="evidence" value="ECO:0007669"/>
    <property type="project" value="TreeGrafter"/>
</dbReference>
<comment type="subunit">
    <text evidence="2 8">Tetramer of two alpha and two beta chains.</text>
</comment>
<dbReference type="SUPFAM" id="SSF51366">
    <property type="entry name" value="Ribulose-phoshate binding barrel"/>
    <property type="match status" value="1"/>
</dbReference>
<comment type="function">
    <text evidence="8">The alpha subunit is responsible for the aldol cleavage of indoleglycerol phosphate to indole and glyceraldehyde 3-phosphate.</text>
</comment>
<evidence type="ECO:0000313" key="11">
    <source>
        <dbReference type="Proteomes" id="UP000198771"/>
    </source>
</evidence>
<dbReference type="AlphaFoldDB" id="A0A1G6B155"/>
<protein>
    <recommendedName>
        <fullName evidence="8">Tryptophan synthase alpha chain</fullName>
        <ecNumber evidence="8">4.2.1.20</ecNumber>
    </recommendedName>
</protein>
<dbReference type="PANTHER" id="PTHR43406:SF1">
    <property type="entry name" value="TRYPTOPHAN SYNTHASE ALPHA CHAIN, CHLOROPLASTIC"/>
    <property type="match status" value="1"/>
</dbReference>
<keyword evidence="11" id="KW-1185">Reference proteome</keyword>
<evidence type="ECO:0000256" key="4">
    <source>
        <dbReference type="ARBA" id="ARBA00022822"/>
    </source>
</evidence>
<name>A0A1G6B155_9BACT</name>
<dbReference type="InterPro" id="IPR011060">
    <property type="entry name" value="RibuloseP-bd_barrel"/>
</dbReference>
<accession>A0A1G6B155</accession>
<evidence type="ECO:0000313" key="10">
    <source>
        <dbReference type="EMBL" id="SDB14386.1"/>
    </source>
</evidence>
<dbReference type="EC" id="4.2.1.20" evidence="8"/>
<sequence>MSQNLLTQKIEQAKCQGRKAVMPYLPAGYPSRQDFWTHIRDLDAAGADIIEIGVPFSDPVADGPIVEQAALRCLEQGVSLEWILEELRRKRASINAGIVLMGYMNPFLQYGIPKLAREASVAGVNGLIIADLPFEESAEIREILQAQAIDLIPLVGLNSSSERLRMHAHEATGFVYFVSVMGTTGERAVLPPELRTALIQAKSIFSIPLALGFGLHSPSQLQGVEDAVDGVVIGSSLIRHITKTGQVGDFLTAWLN</sequence>